<name>A0A150J6C1_9EURY</name>
<sequence>MIECETRNGDRVFINCIEDKCEDYSFCKKRLHHVWYRKNCAVCGKPIESTNPKKKYCSHVCTRLSNKM</sequence>
<protein>
    <submittedName>
        <fullName evidence="1">Uncharacterized protein</fullName>
    </submittedName>
</protein>
<reference evidence="1 2" key="1">
    <citation type="journal article" date="2016" name="ISME J.">
        <title>Chasing the elusive Euryarchaeota class WSA2: genomes reveal a uniquely fastidious methyl-reducing methanogen.</title>
        <authorList>
            <person name="Nobu M.K."/>
            <person name="Narihiro T."/>
            <person name="Kuroda K."/>
            <person name="Mei R."/>
            <person name="Liu W.T."/>
        </authorList>
    </citation>
    <scope>NUCLEOTIDE SEQUENCE [LARGE SCALE GENOMIC DNA]</scope>
    <source>
        <strain evidence="1">U1lsi0528_Bin055</strain>
    </source>
</reference>
<comment type="caution">
    <text evidence="1">The sequence shown here is derived from an EMBL/GenBank/DDBJ whole genome shotgun (WGS) entry which is preliminary data.</text>
</comment>
<dbReference type="AlphaFoldDB" id="A0A150J6C1"/>
<accession>A0A150J6C1</accession>
<dbReference type="Proteomes" id="UP000075398">
    <property type="component" value="Unassembled WGS sequence"/>
</dbReference>
<evidence type="ECO:0000313" key="2">
    <source>
        <dbReference type="Proteomes" id="UP000075398"/>
    </source>
</evidence>
<proteinExistence type="predicted"/>
<dbReference type="EMBL" id="LNGC01000016">
    <property type="protein sequence ID" value="KYC52783.1"/>
    <property type="molecule type" value="Genomic_DNA"/>
</dbReference>
<gene>
    <name evidence="1" type="ORF">AMQ22_00574</name>
</gene>
<evidence type="ECO:0000313" key="1">
    <source>
        <dbReference type="EMBL" id="KYC52783.1"/>
    </source>
</evidence>
<organism evidence="1 2">
    <name type="scientific">Candidatus Methanofastidiosum methylothiophilum</name>
    <dbReference type="NCBI Taxonomy" id="1705564"/>
    <lineage>
        <taxon>Archaea</taxon>
        <taxon>Methanobacteriati</taxon>
        <taxon>Methanobacteriota</taxon>
        <taxon>Stenosarchaea group</taxon>
        <taxon>Candidatus Methanofastidiosia</taxon>
        <taxon>Candidatus Methanofastidiosales</taxon>
        <taxon>Candidatus Methanofastidiosaceae</taxon>
        <taxon>Candidatus Methanofastidiosum</taxon>
    </lineage>
</organism>